<organism evidence="1 2">
    <name type="scientific">Aquimarina muelleri</name>
    <dbReference type="NCBI Taxonomy" id="279356"/>
    <lineage>
        <taxon>Bacteria</taxon>
        <taxon>Pseudomonadati</taxon>
        <taxon>Bacteroidota</taxon>
        <taxon>Flavobacteriia</taxon>
        <taxon>Flavobacteriales</taxon>
        <taxon>Flavobacteriaceae</taxon>
        <taxon>Aquimarina</taxon>
    </lineage>
</organism>
<reference evidence="1 2" key="1">
    <citation type="journal article" date="2014" name="Int. J. Syst. Evol. Microbiol.">
        <title>Complete genome sequence of Corynebacterium casei LMG S-19264T (=DSM 44701T), isolated from a smear-ripened cheese.</title>
        <authorList>
            <consortium name="US DOE Joint Genome Institute (JGI-PGF)"/>
            <person name="Walter F."/>
            <person name="Albersmeier A."/>
            <person name="Kalinowski J."/>
            <person name="Ruckert C."/>
        </authorList>
    </citation>
    <scope>NUCLEOTIDE SEQUENCE [LARGE SCALE GENOMIC DNA]</scope>
    <source>
        <strain evidence="1 2">KCTC 12285</strain>
    </source>
</reference>
<evidence type="ECO:0000313" key="2">
    <source>
        <dbReference type="Proteomes" id="UP000601108"/>
    </source>
</evidence>
<evidence type="ECO:0000313" key="1">
    <source>
        <dbReference type="EMBL" id="GGX02517.1"/>
    </source>
</evidence>
<accession>A0A918N2H3</accession>
<dbReference type="Proteomes" id="UP000601108">
    <property type="component" value="Unassembled WGS sequence"/>
</dbReference>
<protein>
    <recommendedName>
        <fullName evidence="3">Secreted protein</fullName>
    </recommendedName>
</protein>
<dbReference type="RefSeq" id="WP_027412841.1">
    <property type="nucleotide sequence ID" value="NZ_BMWS01000001.1"/>
</dbReference>
<comment type="caution">
    <text evidence="1">The sequence shown here is derived from an EMBL/GenBank/DDBJ whole genome shotgun (WGS) entry which is preliminary data.</text>
</comment>
<evidence type="ECO:0008006" key="3">
    <source>
        <dbReference type="Google" id="ProtNLM"/>
    </source>
</evidence>
<proteinExistence type="predicted"/>
<name>A0A918N2H3_9FLAO</name>
<dbReference type="AlphaFoldDB" id="A0A918N2H3"/>
<dbReference type="EMBL" id="BMWS01000001">
    <property type="protein sequence ID" value="GGX02517.1"/>
    <property type="molecule type" value="Genomic_DNA"/>
</dbReference>
<keyword evidence="2" id="KW-1185">Reference proteome</keyword>
<sequence>MKNIYLLIFLLGNVTFSFSQTESEAKQFWNSLQNLCGKSYEGKLELPVNDKQFGEKRLVMNVKYCNESTIKIPFFVGDDKSRTWVLTYKDNRISLKHDHRHKDGSEDEITQYGGVSTNSGQKNIQIFPADEETKIRIPSASTNVWWITIDDKTFSYNLQRIGTQRIFKVVMDLTKPIENSDIPWGWKEK</sequence>
<gene>
    <name evidence="1" type="ORF">GCM10007384_00290</name>
</gene>